<dbReference type="RefSeq" id="WP_310277091.1">
    <property type="nucleotide sequence ID" value="NZ_JAVDWR010000004.1"/>
</dbReference>
<reference evidence="2 3" key="1">
    <citation type="submission" date="2023-07" db="EMBL/GenBank/DDBJ databases">
        <title>Sorghum-associated microbial communities from plants grown in Nebraska, USA.</title>
        <authorList>
            <person name="Schachtman D."/>
        </authorList>
    </citation>
    <scope>NUCLEOTIDE SEQUENCE [LARGE SCALE GENOMIC DNA]</scope>
    <source>
        <strain evidence="2 3">4138</strain>
    </source>
</reference>
<evidence type="ECO:0000313" key="2">
    <source>
        <dbReference type="EMBL" id="MDR7120913.1"/>
    </source>
</evidence>
<name>A0ABU1VYY6_9GAMM</name>
<keyword evidence="3" id="KW-1185">Reference proteome</keyword>
<feature type="transmembrane region" description="Helical" evidence="1">
    <location>
        <begin position="58"/>
        <end position="75"/>
    </location>
</feature>
<evidence type="ECO:0000256" key="1">
    <source>
        <dbReference type="SAM" id="Phobius"/>
    </source>
</evidence>
<gene>
    <name evidence="2" type="ORF">J2W69_001851</name>
</gene>
<dbReference type="Proteomes" id="UP001257909">
    <property type="component" value="Unassembled WGS sequence"/>
</dbReference>
<proteinExistence type="predicted"/>
<keyword evidence="1" id="KW-0472">Membrane</keyword>
<keyword evidence="1" id="KW-1133">Transmembrane helix</keyword>
<dbReference type="EMBL" id="JAVDWR010000004">
    <property type="protein sequence ID" value="MDR7120913.1"/>
    <property type="molecule type" value="Genomic_DNA"/>
</dbReference>
<organism evidence="2 3">
    <name type="scientific">Rheinheimera soli</name>
    <dbReference type="NCBI Taxonomy" id="443616"/>
    <lineage>
        <taxon>Bacteria</taxon>
        <taxon>Pseudomonadati</taxon>
        <taxon>Pseudomonadota</taxon>
        <taxon>Gammaproteobacteria</taxon>
        <taxon>Chromatiales</taxon>
        <taxon>Chromatiaceae</taxon>
        <taxon>Rheinheimera</taxon>
    </lineage>
</organism>
<sequence length="80" mass="9289">MNYVLFGLFMFFISYLIKPDEKAGLEGAKNSDARAILFAFPTVFTLTSIYQDTMDDKSLYFVLSYLSGIVLYYLFKRVKK</sequence>
<comment type="caution">
    <text evidence="2">The sequence shown here is derived from an EMBL/GenBank/DDBJ whole genome shotgun (WGS) entry which is preliminary data.</text>
</comment>
<keyword evidence="1" id="KW-0812">Transmembrane</keyword>
<accession>A0ABU1VYY6</accession>
<protein>
    <submittedName>
        <fullName evidence="2">Uncharacterized membrane protein (UPF0136 family)</fullName>
    </submittedName>
</protein>
<evidence type="ECO:0000313" key="3">
    <source>
        <dbReference type="Proteomes" id="UP001257909"/>
    </source>
</evidence>